<dbReference type="Proteomes" id="UP000646776">
    <property type="component" value="Unassembled WGS sequence"/>
</dbReference>
<name>A0A918HM27_9ACTN</name>
<dbReference type="InterPro" id="IPR005302">
    <property type="entry name" value="MoCF_Sase_C"/>
</dbReference>
<dbReference type="InterPro" id="IPR005303">
    <property type="entry name" value="MOCOS_middle"/>
</dbReference>
<dbReference type="Pfam" id="PF03473">
    <property type="entry name" value="MOSC"/>
    <property type="match status" value="1"/>
</dbReference>
<organism evidence="2 3">
    <name type="scientific">Streptomyces phaeofaciens</name>
    <dbReference type="NCBI Taxonomy" id="68254"/>
    <lineage>
        <taxon>Bacteria</taxon>
        <taxon>Bacillati</taxon>
        <taxon>Actinomycetota</taxon>
        <taxon>Actinomycetes</taxon>
        <taxon>Kitasatosporales</taxon>
        <taxon>Streptomycetaceae</taxon>
        <taxon>Streptomyces</taxon>
    </lineage>
</organism>
<gene>
    <name evidence="2" type="ORF">GCM10010226_61540</name>
</gene>
<protein>
    <submittedName>
        <fullName evidence="2">Molybdenum cofactor sulfurase</fullName>
    </submittedName>
</protein>
<reference evidence="2" key="2">
    <citation type="submission" date="2020-09" db="EMBL/GenBank/DDBJ databases">
        <authorList>
            <person name="Sun Q."/>
            <person name="Ohkuma M."/>
        </authorList>
    </citation>
    <scope>NUCLEOTIDE SEQUENCE</scope>
    <source>
        <strain evidence="2">JCM 4125</strain>
    </source>
</reference>
<dbReference type="GO" id="GO:0030151">
    <property type="term" value="F:molybdenum ion binding"/>
    <property type="evidence" value="ECO:0007669"/>
    <property type="project" value="InterPro"/>
</dbReference>
<dbReference type="EMBL" id="BMSA01000021">
    <property type="protein sequence ID" value="GGT75103.1"/>
    <property type="molecule type" value="Genomic_DNA"/>
</dbReference>
<dbReference type="GO" id="GO:0030170">
    <property type="term" value="F:pyridoxal phosphate binding"/>
    <property type="evidence" value="ECO:0007669"/>
    <property type="project" value="InterPro"/>
</dbReference>
<evidence type="ECO:0000313" key="2">
    <source>
        <dbReference type="EMBL" id="GGT75103.1"/>
    </source>
</evidence>
<keyword evidence="3" id="KW-1185">Reference proteome</keyword>
<dbReference type="Pfam" id="PF03476">
    <property type="entry name" value="MOSC_N"/>
    <property type="match status" value="1"/>
</dbReference>
<dbReference type="RefSeq" id="WP_189715036.1">
    <property type="nucleotide sequence ID" value="NZ_BMSA01000021.1"/>
</dbReference>
<dbReference type="InterPro" id="IPR011037">
    <property type="entry name" value="Pyrv_Knase-like_insert_dom_sf"/>
</dbReference>
<accession>A0A918HM27</accession>
<dbReference type="PANTHER" id="PTHR14237">
    <property type="entry name" value="MOLYBDOPTERIN COFACTOR SULFURASE MOSC"/>
    <property type="match status" value="1"/>
</dbReference>
<evidence type="ECO:0000313" key="3">
    <source>
        <dbReference type="Proteomes" id="UP000646776"/>
    </source>
</evidence>
<proteinExistence type="predicted"/>
<dbReference type="GO" id="GO:0003824">
    <property type="term" value="F:catalytic activity"/>
    <property type="evidence" value="ECO:0007669"/>
    <property type="project" value="InterPro"/>
</dbReference>
<evidence type="ECO:0000259" key="1">
    <source>
        <dbReference type="PROSITE" id="PS51340"/>
    </source>
</evidence>
<feature type="domain" description="MOSC" evidence="1">
    <location>
        <begin position="68"/>
        <end position="227"/>
    </location>
</feature>
<dbReference type="SUPFAM" id="SSF50800">
    <property type="entry name" value="PK beta-barrel domain-like"/>
    <property type="match status" value="1"/>
</dbReference>
<comment type="caution">
    <text evidence="2">The sequence shown here is derived from an EMBL/GenBank/DDBJ whole genome shotgun (WGS) entry which is preliminary data.</text>
</comment>
<dbReference type="PROSITE" id="PS51340">
    <property type="entry name" value="MOSC"/>
    <property type="match status" value="1"/>
</dbReference>
<reference evidence="2" key="1">
    <citation type="journal article" date="2014" name="Int. J. Syst. Evol. Microbiol.">
        <title>Complete genome sequence of Corynebacterium casei LMG S-19264T (=DSM 44701T), isolated from a smear-ripened cheese.</title>
        <authorList>
            <consortium name="US DOE Joint Genome Institute (JGI-PGF)"/>
            <person name="Walter F."/>
            <person name="Albersmeier A."/>
            <person name="Kalinowski J."/>
            <person name="Ruckert C."/>
        </authorList>
    </citation>
    <scope>NUCLEOTIDE SEQUENCE</scope>
    <source>
        <strain evidence="2">JCM 4125</strain>
    </source>
</reference>
<sequence length="228" mass="24276">MARLTDITYYPVKGCAGVTVTESAVTPAGLVDDRGYAIVDEKGDVRWQGEDPRMALVAPELLDGELTLRAPGHAPVRAGHDDVDAWLTHVLGRPSRLVRPSAGPPARLHVVSTATLAALNAKLAERGAGPLPMNRFRPNLVVDGWDTPHTEDEAPTLTVAGAELAFAERTVRCAVTMVDQETGRKAGPEPLRTLAGYRRAEGGVVFGAYFTVLRPGKLSVGDEVRVGP</sequence>
<dbReference type="AlphaFoldDB" id="A0A918HM27"/>
<dbReference type="PANTHER" id="PTHR14237:SF19">
    <property type="entry name" value="MITOCHONDRIAL AMIDOXIME REDUCING COMPONENT 1"/>
    <property type="match status" value="1"/>
</dbReference>